<dbReference type="Proteomes" id="UP000012227">
    <property type="component" value="Unassembled WGS sequence"/>
</dbReference>
<dbReference type="EMBL" id="AOGY02000007">
    <property type="protein sequence ID" value="EMY71682.1"/>
    <property type="molecule type" value="Genomic_DNA"/>
</dbReference>
<name>N1WEP2_9LEPT</name>
<dbReference type="AlphaFoldDB" id="N1WEP2"/>
<reference evidence="1 2" key="1">
    <citation type="submission" date="2013-03" db="EMBL/GenBank/DDBJ databases">
        <authorList>
            <person name="Harkins D.M."/>
            <person name="Durkin A.S."/>
            <person name="Brinkac L.M."/>
            <person name="Haft D.H."/>
            <person name="Selengut J.D."/>
            <person name="Sanka R."/>
            <person name="DePew J."/>
            <person name="Purushe J."/>
            <person name="Galloway R.L."/>
            <person name="Vinetz J.M."/>
            <person name="Sutton G.G."/>
            <person name="Nierman W.C."/>
            <person name="Fouts D.E."/>
        </authorList>
    </citation>
    <scope>NUCLEOTIDE SEQUENCE [LARGE SCALE GENOMIC DNA]</scope>
    <source>
        <strain evidence="1 2">Waz Holland</strain>
    </source>
</reference>
<gene>
    <name evidence="1" type="ORF">LEP1GSC199_3214</name>
</gene>
<protein>
    <submittedName>
        <fullName evidence="1">Uncharacterized protein</fullName>
    </submittedName>
</protein>
<proteinExistence type="predicted"/>
<organism evidence="1 2">
    <name type="scientific">Leptospira vanthielii serovar Holland str. Waz Holland = ATCC 700522</name>
    <dbReference type="NCBI Taxonomy" id="1218591"/>
    <lineage>
        <taxon>Bacteria</taxon>
        <taxon>Pseudomonadati</taxon>
        <taxon>Spirochaetota</taxon>
        <taxon>Spirochaetia</taxon>
        <taxon>Leptospirales</taxon>
        <taxon>Leptospiraceae</taxon>
        <taxon>Leptospira</taxon>
    </lineage>
</organism>
<evidence type="ECO:0000313" key="1">
    <source>
        <dbReference type="EMBL" id="EMY71682.1"/>
    </source>
</evidence>
<comment type="caution">
    <text evidence="1">The sequence shown here is derived from an EMBL/GenBank/DDBJ whole genome shotgun (WGS) entry which is preliminary data.</text>
</comment>
<accession>N1WEP2</accession>
<evidence type="ECO:0000313" key="2">
    <source>
        <dbReference type="Proteomes" id="UP000012227"/>
    </source>
</evidence>
<dbReference type="STRING" id="1218591.LEP1GSC199_3214"/>
<dbReference type="RefSeq" id="WP_002975974.1">
    <property type="nucleotide sequence ID" value="NZ_AOGY02000007.1"/>
</dbReference>
<sequence>MIPNNSIVRFSYIILILGFALSNCAKKKVKPLEPPMRFYFYNSKSELEILQDTKLPGKMIGKLNAKDNVEVTAVIEVTEKDSTLSYFEVLCPERLKSACDDGKAYFQSKFRLHSDSIVYTVNEGHAVFPDITVGTIIAKSDFDTLNSLRDWLRSPDKIKSIDLTKVNYNLLNTALGIEFQKVDDRLKVINELLLLPSLMTNPNPKDPRMQAIAKRYIGLKEKSNGITLASNSSAEIFDHLKEQQDKILTQLFVEYPVRADSYKGLVSQFNKYKSHYLVTEKLFQLISKNGAYSAKGLPFQYFSYSESSQSAMDIVKKFQPNLDSTAIVANGKLVFKENDGVFFEITQMDVSGNAGSDESLEVISISAEESGKSIGFRIKLASGELILTPLAPTDLLLTSGQGFKEFLATIPKDYKEILKTNPYEKALVLIAAKFGEGGYDETIGEMQYRLYTTDRYWLIYEVVRSHPNIKRDKESSGSFVTNHGSAEDGSCYEDFQWRQPKGEFYVSGIYSGCQGEGGSGPNRSEELCFSESSGDLLLITFSAKDLRSDKPKVDLLLENNGSLCQYINRLVFDSKRFKGESSGE</sequence>